<dbReference type="GO" id="GO:0003677">
    <property type="term" value="F:DNA binding"/>
    <property type="evidence" value="ECO:0007669"/>
    <property type="project" value="UniProtKB-KW"/>
</dbReference>
<evidence type="ECO:0000313" key="9">
    <source>
        <dbReference type="Proteomes" id="UP000653305"/>
    </source>
</evidence>
<proteinExistence type="predicted"/>
<dbReference type="PANTHER" id="PTHR21091:SF169">
    <property type="entry name" value="UROPORPHYRINOGEN DECARBOXYLASE"/>
    <property type="match status" value="1"/>
</dbReference>
<dbReference type="EMBL" id="BMAC01000289">
    <property type="protein sequence ID" value="GFP92734.1"/>
    <property type="molecule type" value="Genomic_DNA"/>
</dbReference>
<dbReference type="InterPro" id="IPR036955">
    <property type="entry name" value="AP2/ERF_dom_sf"/>
</dbReference>
<reference evidence="8" key="1">
    <citation type="submission" date="2020-07" db="EMBL/GenBank/DDBJ databases">
        <title>Ethylene signaling mediates host invasion by parasitic plants.</title>
        <authorList>
            <person name="Yoshida S."/>
        </authorList>
    </citation>
    <scope>NUCLEOTIDE SEQUENCE</scope>
    <source>
        <strain evidence="8">Okayama</strain>
    </source>
</reference>
<keyword evidence="3" id="KW-0238">DNA-binding</keyword>
<dbReference type="InterPro" id="IPR038071">
    <property type="entry name" value="UROD/MetE-like_sf"/>
</dbReference>
<dbReference type="GO" id="GO:0003700">
    <property type="term" value="F:DNA-binding transcription factor activity"/>
    <property type="evidence" value="ECO:0007669"/>
    <property type="project" value="InterPro"/>
</dbReference>
<dbReference type="Pfam" id="PF01208">
    <property type="entry name" value="URO-D"/>
    <property type="match status" value="1"/>
</dbReference>
<dbReference type="Gene3D" id="3.20.20.210">
    <property type="match status" value="1"/>
</dbReference>
<evidence type="ECO:0000313" key="8">
    <source>
        <dbReference type="EMBL" id="GFP92734.1"/>
    </source>
</evidence>
<dbReference type="SUPFAM" id="SSF51726">
    <property type="entry name" value="UROD/MetE-like"/>
    <property type="match status" value="1"/>
</dbReference>
<protein>
    <submittedName>
        <fullName evidence="8">Uroporphyrinogen decarboxylase chloroplastic</fullName>
    </submittedName>
</protein>
<dbReference type="GO" id="GO:0006779">
    <property type="term" value="P:porphyrin-containing compound biosynthetic process"/>
    <property type="evidence" value="ECO:0007669"/>
    <property type="project" value="InterPro"/>
</dbReference>
<evidence type="ECO:0000256" key="5">
    <source>
        <dbReference type="ARBA" id="ARBA00023242"/>
    </source>
</evidence>
<evidence type="ECO:0000256" key="4">
    <source>
        <dbReference type="ARBA" id="ARBA00023163"/>
    </source>
</evidence>
<comment type="caution">
    <text evidence="8">The sequence shown here is derived from an EMBL/GenBank/DDBJ whole genome shotgun (WGS) entry which is preliminary data.</text>
</comment>
<dbReference type="AlphaFoldDB" id="A0A830C8N0"/>
<evidence type="ECO:0000256" key="3">
    <source>
        <dbReference type="ARBA" id="ARBA00023125"/>
    </source>
</evidence>
<feature type="domain" description="AP2/ERF" evidence="7">
    <location>
        <begin position="185"/>
        <end position="274"/>
    </location>
</feature>
<dbReference type="InterPro" id="IPR001471">
    <property type="entry name" value="AP2/ERF_dom"/>
</dbReference>
<evidence type="ECO:0000256" key="2">
    <source>
        <dbReference type="ARBA" id="ARBA00023015"/>
    </source>
</evidence>
<gene>
    <name evidence="8" type="ORF">PHJA_001417600</name>
</gene>
<dbReference type="Proteomes" id="UP000653305">
    <property type="component" value="Unassembled WGS sequence"/>
</dbReference>
<evidence type="ECO:0000256" key="6">
    <source>
        <dbReference type="SAM" id="MobiDB-lite"/>
    </source>
</evidence>
<sequence length="387" mass="42779">MASVRWLVGGCWAAFRGSAQGVWSQQRVEAAAPHPAEQGTGRGDDLLRGSGEAPGPDLWLCGSHLCSSTTGAVAEPKAVNATEPLLLNAARRQRSRETPGVAYETSRESYQTLCEKHPSFRERSENVDLVVEISIQQWKVFKPDGSGMNIPFDIVKGKGPIIFDPIRTAGDVEKVREFTPDESVPYVGEALTILRKEREYVEDCSGSAQEDLREKTSDHDGGLKAVEIEFVDVLVAVEKCTSSENDSGTKEEAAKAYDIAAIKFQGLNAVTNFEINRYDVKDILESRTLPIGGGAAKRLKEAQAIESSRKHEEMISLGSTFKYGSRKTREAILAATTQRERMSWSKEAKSKFGYLETKTRYVKFGSENTQYIPMTFSAFLDERVAFL</sequence>
<dbReference type="Gene3D" id="3.30.730.10">
    <property type="entry name" value="AP2/ERF domain"/>
    <property type="match status" value="1"/>
</dbReference>
<evidence type="ECO:0000259" key="7">
    <source>
        <dbReference type="PROSITE" id="PS51032"/>
    </source>
</evidence>
<dbReference type="InterPro" id="IPR000257">
    <property type="entry name" value="Uroporphyrinogen_deCOase"/>
</dbReference>
<keyword evidence="2" id="KW-0805">Transcription regulation</keyword>
<dbReference type="OrthoDB" id="339900at2759"/>
<accession>A0A830C8N0</accession>
<evidence type="ECO:0000256" key="1">
    <source>
        <dbReference type="ARBA" id="ARBA00004123"/>
    </source>
</evidence>
<dbReference type="PANTHER" id="PTHR21091">
    <property type="entry name" value="METHYLTETRAHYDROFOLATE:HOMOCYSTEINE METHYLTRANSFERASE RELATED"/>
    <property type="match status" value="1"/>
</dbReference>
<feature type="region of interest" description="Disordered" evidence="6">
    <location>
        <begin position="27"/>
        <end position="49"/>
    </location>
</feature>
<keyword evidence="5" id="KW-0539">Nucleus</keyword>
<comment type="subcellular location">
    <subcellularLocation>
        <location evidence="1">Nucleus</location>
    </subcellularLocation>
</comment>
<organism evidence="8 9">
    <name type="scientific">Phtheirospermum japonicum</name>
    <dbReference type="NCBI Taxonomy" id="374723"/>
    <lineage>
        <taxon>Eukaryota</taxon>
        <taxon>Viridiplantae</taxon>
        <taxon>Streptophyta</taxon>
        <taxon>Embryophyta</taxon>
        <taxon>Tracheophyta</taxon>
        <taxon>Spermatophyta</taxon>
        <taxon>Magnoliopsida</taxon>
        <taxon>eudicotyledons</taxon>
        <taxon>Gunneridae</taxon>
        <taxon>Pentapetalae</taxon>
        <taxon>asterids</taxon>
        <taxon>lamiids</taxon>
        <taxon>Lamiales</taxon>
        <taxon>Orobanchaceae</taxon>
        <taxon>Orobanchaceae incertae sedis</taxon>
        <taxon>Phtheirospermum</taxon>
    </lineage>
</organism>
<dbReference type="GO" id="GO:0004853">
    <property type="term" value="F:uroporphyrinogen decarboxylase activity"/>
    <property type="evidence" value="ECO:0007669"/>
    <property type="project" value="InterPro"/>
</dbReference>
<keyword evidence="4" id="KW-0804">Transcription</keyword>
<dbReference type="GO" id="GO:0005634">
    <property type="term" value="C:nucleus"/>
    <property type="evidence" value="ECO:0007669"/>
    <property type="project" value="UniProtKB-SubCell"/>
</dbReference>
<name>A0A830C8N0_9LAMI</name>
<dbReference type="PROSITE" id="PS51032">
    <property type="entry name" value="AP2_ERF"/>
    <property type="match status" value="1"/>
</dbReference>
<keyword evidence="9" id="KW-1185">Reference proteome</keyword>